<gene>
    <name evidence="3" type="ORF">RFV38_09245</name>
</gene>
<comment type="similarity">
    <text evidence="1 2">Belongs to the UPF0102 family.</text>
</comment>
<dbReference type="Proteomes" id="UP001279681">
    <property type="component" value="Unassembled WGS sequence"/>
</dbReference>
<comment type="caution">
    <text evidence="3">The sequence shown here is derived from an EMBL/GenBank/DDBJ whole genome shotgun (WGS) entry which is preliminary data.</text>
</comment>
<dbReference type="NCBIfam" id="TIGR00252">
    <property type="entry name" value="YraN family protein"/>
    <property type="match status" value="1"/>
</dbReference>
<name>A0ABU4WDM7_9FUSO</name>
<dbReference type="EMBL" id="JAVIKH010000012">
    <property type="protein sequence ID" value="MDX8336681.1"/>
    <property type="molecule type" value="Genomic_DNA"/>
</dbReference>
<sequence length="119" mass="14150">MNKRSKGKIYEEKAKEYLEKIGVRILDMNYQGAFGEIDIIGYDNTTLVFFEVKYRKNKIFGMPQEAIDRKKMNKIYITAKEFVKKNRLENEPIRFDAIIFLGENIEWIKNIFWGDELGV</sequence>
<reference evidence="4" key="1">
    <citation type="submission" date="2023-07" db="EMBL/GenBank/DDBJ databases">
        <authorList>
            <person name="Colorado M.A."/>
            <person name="Villamil L.M."/>
            <person name="Melo J.F."/>
            <person name="Rodriguez J.A."/>
            <person name="Ruiz R.Y."/>
        </authorList>
    </citation>
    <scope>NUCLEOTIDE SEQUENCE [LARGE SCALE GENOMIC DNA]</scope>
    <source>
        <strain evidence="4">C33</strain>
    </source>
</reference>
<dbReference type="PANTHER" id="PTHR34039:SF1">
    <property type="entry name" value="UPF0102 PROTEIN YRAN"/>
    <property type="match status" value="1"/>
</dbReference>
<dbReference type="SUPFAM" id="SSF52980">
    <property type="entry name" value="Restriction endonuclease-like"/>
    <property type="match status" value="1"/>
</dbReference>
<evidence type="ECO:0000256" key="1">
    <source>
        <dbReference type="ARBA" id="ARBA00006738"/>
    </source>
</evidence>
<dbReference type="HAMAP" id="MF_00048">
    <property type="entry name" value="UPF0102"/>
    <property type="match status" value="1"/>
</dbReference>
<evidence type="ECO:0000256" key="2">
    <source>
        <dbReference type="HAMAP-Rule" id="MF_00048"/>
    </source>
</evidence>
<keyword evidence="4" id="KW-1185">Reference proteome</keyword>
<dbReference type="InterPro" id="IPR011335">
    <property type="entry name" value="Restrct_endonuc-II-like"/>
</dbReference>
<dbReference type="NCBIfam" id="NF009150">
    <property type="entry name" value="PRK12497.1-3"/>
    <property type="match status" value="1"/>
</dbReference>
<dbReference type="Pfam" id="PF02021">
    <property type="entry name" value="UPF0102"/>
    <property type="match status" value="1"/>
</dbReference>
<organism evidence="3 4">
    <name type="scientific">Candidatus Cetobacterium colombiensis</name>
    <dbReference type="NCBI Taxonomy" id="3073100"/>
    <lineage>
        <taxon>Bacteria</taxon>
        <taxon>Fusobacteriati</taxon>
        <taxon>Fusobacteriota</taxon>
        <taxon>Fusobacteriia</taxon>
        <taxon>Fusobacteriales</taxon>
        <taxon>Fusobacteriaceae</taxon>
        <taxon>Cetobacterium</taxon>
    </lineage>
</organism>
<dbReference type="InterPro" id="IPR011856">
    <property type="entry name" value="tRNA_endonuc-like_dom_sf"/>
</dbReference>
<evidence type="ECO:0000313" key="4">
    <source>
        <dbReference type="Proteomes" id="UP001279681"/>
    </source>
</evidence>
<dbReference type="PANTHER" id="PTHR34039">
    <property type="entry name" value="UPF0102 PROTEIN YRAN"/>
    <property type="match status" value="1"/>
</dbReference>
<dbReference type="CDD" id="cd20736">
    <property type="entry name" value="PoNe_Nuclease"/>
    <property type="match status" value="1"/>
</dbReference>
<dbReference type="Gene3D" id="3.40.1350.10">
    <property type="match status" value="1"/>
</dbReference>
<proteinExistence type="inferred from homology"/>
<dbReference type="RefSeq" id="WP_320314063.1">
    <property type="nucleotide sequence ID" value="NZ_JAVIKH010000012.1"/>
</dbReference>
<dbReference type="InterPro" id="IPR003509">
    <property type="entry name" value="UPF0102_YraN-like"/>
</dbReference>
<evidence type="ECO:0000313" key="3">
    <source>
        <dbReference type="EMBL" id="MDX8336681.1"/>
    </source>
</evidence>
<protein>
    <recommendedName>
        <fullName evidence="2">UPF0102 protein RFV38_09245</fullName>
    </recommendedName>
</protein>
<accession>A0ABU4WDM7</accession>